<organism evidence="2 3">
    <name type="scientific">Spirosoma telluris</name>
    <dbReference type="NCBI Taxonomy" id="2183553"/>
    <lineage>
        <taxon>Bacteria</taxon>
        <taxon>Pseudomonadati</taxon>
        <taxon>Bacteroidota</taxon>
        <taxon>Cytophagia</taxon>
        <taxon>Cytophagales</taxon>
        <taxon>Cytophagaceae</taxon>
        <taxon>Spirosoma</taxon>
    </lineage>
</organism>
<evidence type="ECO:0000259" key="1">
    <source>
        <dbReference type="PROSITE" id="PS50853"/>
    </source>
</evidence>
<dbReference type="PROSITE" id="PS50853">
    <property type="entry name" value="FN3"/>
    <property type="match status" value="1"/>
</dbReference>
<gene>
    <name evidence="2" type="ORF">HMF3257_01435</name>
</gene>
<keyword evidence="3" id="KW-1185">Reference proteome</keyword>
<proteinExistence type="predicted"/>
<comment type="caution">
    <text evidence="2">The sequence shown here is derived from an EMBL/GenBank/DDBJ whole genome shotgun (WGS) entry which is preliminary data.</text>
</comment>
<dbReference type="EMBL" id="QLII01000001">
    <property type="protein sequence ID" value="RAI73430.1"/>
    <property type="molecule type" value="Genomic_DNA"/>
</dbReference>
<dbReference type="RefSeq" id="WP_111340310.1">
    <property type="nucleotide sequence ID" value="NZ_QLII01000001.1"/>
</dbReference>
<dbReference type="Gene3D" id="2.60.40.10">
    <property type="entry name" value="Immunoglobulins"/>
    <property type="match status" value="2"/>
</dbReference>
<dbReference type="CDD" id="cd00063">
    <property type="entry name" value="FN3"/>
    <property type="match status" value="1"/>
</dbReference>
<name>A0A327NDS0_9BACT</name>
<dbReference type="Proteomes" id="UP000249016">
    <property type="component" value="Unassembled WGS sequence"/>
</dbReference>
<dbReference type="SUPFAM" id="SSF49265">
    <property type="entry name" value="Fibronectin type III"/>
    <property type="match status" value="1"/>
</dbReference>
<dbReference type="InterPro" id="IPR036116">
    <property type="entry name" value="FN3_sf"/>
</dbReference>
<protein>
    <recommendedName>
        <fullName evidence="1">Fibronectin type-III domain-containing protein</fullName>
    </recommendedName>
</protein>
<dbReference type="InterPro" id="IPR013783">
    <property type="entry name" value="Ig-like_fold"/>
</dbReference>
<reference evidence="2 3" key="1">
    <citation type="submission" date="2018-06" db="EMBL/GenBank/DDBJ databases">
        <title>Spirosoma sp. HMF3257 Genome sequencing and assembly.</title>
        <authorList>
            <person name="Kang H."/>
            <person name="Cha I."/>
            <person name="Kim H."/>
            <person name="Kang J."/>
            <person name="Joh K."/>
        </authorList>
    </citation>
    <scope>NUCLEOTIDE SEQUENCE [LARGE SCALE GENOMIC DNA]</scope>
    <source>
        <strain evidence="2 3">HMF3257</strain>
    </source>
</reference>
<dbReference type="InterPro" id="IPR003961">
    <property type="entry name" value="FN3_dom"/>
</dbReference>
<accession>A0A327NDS0</accession>
<feature type="domain" description="Fibronectin type-III" evidence="1">
    <location>
        <begin position="340"/>
        <end position="436"/>
    </location>
</feature>
<dbReference type="AlphaFoldDB" id="A0A327NDS0"/>
<evidence type="ECO:0000313" key="2">
    <source>
        <dbReference type="EMBL" id="RAI73430.1"/>
    </source>
</evidence>
<sequence>MSPLSTSLVTATRSCLLIGLLSVFAMLLPTHTDAQVNIPGPPNGRTGPTIYVVGRAQPTRNVLRWFPSSPAVWQQANVYGYEVIRFTLVKEGRDSANVNAMMNDIMIDSVQYFLTNRTVLGGGKAIKPPTNAGWVRYINKRTPYHAMIADHTMKGSLAAQNSPTKKDTVSVNDHYGAALWGASFSFAAAQVAGLGITDSTVKKGTRYLYTIRTLVPTKILRVTEGHILLTAGEAEPLPAVQDLSVLFADKRAGLLWNYRKLESSFNSYTIERATDSIRYRQISSMPVTNLTPDSDSMSRYSDSLANNETVYYYRVRGSTIFQELGAPSNMVKGRGVPPLPPVRVTGTMIDTTRARLNWTFPEALNSKIKGFVIRRSAYVDSNFVEFTKVLPITQRTIIVDSVYDATYYSVAVLNREGYAIPSFPTLVQLADSIPPAAPRV</sequence>
<evidence type="ECO:0000313" key="3">
    <source>
        <dbReference type="Proteomes" id="UP000249016"/>
    </source>
</evidence>
<dbReference type="OrthoDB" id="923194at2"/>